<feature type="domain" description="ABC3 transporter permease C-terminal" evidence="8">
    <location>
        <begin position="508"/>
        <end position="625"/>
    </location>
</feature>
<feature type="transmembrane region" description="Helical" evidence="7">
    <location>
        <begin position="594"/>
        <end position="617"/>
    </location>
</feature>
<feature type="transmembrane region" description="Helical" evidence="7">
    <location>
        <begin position="1084"/>
        <end position="1105"/>
    </location>
</feature>
<keyword evidence="5 7" id="KW-0472">Membrane</keyword>
<protein>
    <submittedName>
        <fullName evidence="9">FtsX-like permease family</fullName>
    </submittedName>
</protein>
<keyword evidence="4 7" id="KW-1133">Transmembrane helix</keyword>
<feature type="transmembrane region" description="Helical" evidence="7">
    <location>
        <begin position="497"/>
        <end position="528"/>
    </location>
</feature>
<evidence type="ECO:0000256" key="6">
    <source>
        <dbReference type="SAM" id="MobiDB-lite"/>
    </source>
</evidence>
<evidence type="ECO:0000256" key="4">
    <source>
        <dbReference type="ARBA" id="ARBA00022989"/>
    </source>
</evidence>
<keyword evidence="10" id="KW-1185">Reference proteome</keyword>
<keyword evidence="2" id="KW-1003">Cell membrane</keyword>
<feature type="domain" description="ABC3 transporter permease C-terminal" evidence="8">
    <location>
        <begin position="1095"/>
        <end position="1208"/>
    </location>
</feature>
<dbReference type="PANTHER" id="PTHR32522:SF3">
    <property type="entry name" value="ABC3 TRANSPORTER PERMEASE PROTEIN DOMAIN-CONTAINING PROTEIN"/>
    <property type="match status" value="1"/>
</dbReference>
<evidence type="ECO:0000256" key="2">
    <source>
        <dbReference type="ARBA" id="ARBA00022475"/>
    </source>
</evidence>
<evidence type="ECO:0000256" key="3">
    <source>
        <dbReference type="ARBA" id="ARBA00022692"/>
    </source>
</evidence>
<evidence type="ECO:0000256" key="5">
    <source>
        <dbReference type="ARBA" id="ARBA00023136"/>
    </source>
</evidence>
<dbReference type="EMBL" id="JAECZO010000008">
    <property type="protein sequence ID" value="KAK7200769.1"/>
    <property type="molecule type" value="Genomic_DNA"/>
</dbReference>
<feature type="region of interest" description="Disordered" evidence="6">
    <location>
        <begin position="241"/>
        <end position="275"/>
    </location>
</feature>
<organism evidence="9 10">
    <name type="scientific">Novymonas esmeraldas</name>
    <dbReference type="NCBI Taxonomy" id="1808958"/>
    <lineage>
        <taxon>Eukaryota</taxon>
        <taxon>Discoba</taxon>
        <taxon>Euglenozoa</taxon>
        <taxon>Kinetoplastea</taxon>
        <taxon>Metakinetoplastina</taxon>
        <taxon>Trypanosomatida</taxon>
        <taxon>Trypanosomatidae</taxon>
        <taxon>Novymonas</taxon>
    </lineage>
</organism>
<proteinExistence type="predicted"/>
<feature type="transmembrane region" description="Helical" evidence="7">
    <location>
        <begin position="130"/>
        <end position="151"/>
    </location>
</feature>
<dbReference type="AlphaFoldDB" id="A0AAW0F3L8"/>
<accession>A0AAW0F3L8</accession>
<dbReference type="GO" id="GO:0005886">
    <property type="term" value="C:plasma membrane"/>
    <property type="evidence" value="ECO:0007669"/>
    <property type="project" value="UniProtKB-SubCell"/>
</dbReference>
<comment type="caution">
    <text evidence="9">The sequence shown here is derived from an EMBL/GenBank/DDBJ whole genome shotgun (WGS) entry which is preliminary data.</text>
</comment>
<feature type="transmembrane region" description="Helical" evidence="7">
    <location>
        <begin position="1180"/>
        <end position="1206"/>
    </location>
</feature>
<dbReference type="PANTHER" id="PTHR32522">
    <property type="match status" value="1"/>
</dbReference>
<dbReference type="Proteomes" id="UP001430356">
    <property type="component" value="Unassembled WGS sequence"/>
</dbReference>
<gene>
    <name evidence="9" type="ORF">NESM_000135100</name>
</gene>
<evidence type="ECO:0000313" key="10">
    <source>
        <dbReference type="Proteomes" id="UP001430356"/>
    </source>
</evidence>
<evidence type="ECO:0000256" key="7">
    <source>
        <dbReference type="SAM" id="Phobius"/>
    </source>
</evidence>
<reference evidence="9 10" key="1">
    <citation type="journal article" date="2021" name="MBio">
        <title>A New Model Trypanosomatid, Novymonas esmeraldas: Genomic Perception of Its 'Candidatus Pandoraea novymonadis' Endosymbiont.</title>
        <authorList>
            <person name="Zakharova A."/>
            <person name="Saura A."/>
            <person name="Butenko A."/>
            <person name="Podesvova L."/>
            <person name="Warmusova S."/>
            <person name="Kostygov A.Y."/>
            <person name="Nenarokova A."/>
            <person name="Lukes J."/>
            <person name="Opperdoes F.R."/>
            <person name="Yurchenko V."/>
        </authorList>
    </citation>
    <scope>NUCLEOTIDE SEQUENCE [LARGE SCALE GENOMIC DNA]</scope>
    <source>
        <strain evidence="9 10">E262AT.01</strain>
    </source>
</reference>
<evidence type="ECO:0000259" key="8">
    <source>
        <dbReference type="Pfam" id="PF02687"/>
    </source>
</evidence>
<keyword evidence="3 7" id="KW-0812">Transmembrane</keyword>
<feature type="transmembrane region" description="Helical" evidence="7">
    <location>
        <begin position="687"/>
        <end position="706"/>
    </location>
</feature>
<sequence>MRATSVVSEGFYRHPRSGGRRTTRWGGFTRWDEDHCGADDDTFIYVRPATLAKVTFTQETAEPIPVVVKQHRLEHRRTRVDCITEDEDADQISWWAYAQTAWQDTFGSASRLQLMLNLTLTDARSRRGSYALSFCSVCSVVFVCVVMMSILSSLAVVGLRLAEASNGPVDLVLTPGGASAGGASLNYTRVAQRLATQSTAYQLHSYRVELQASATAASNCTFPSGSVDSLWYAPDARLGDGRRSPCAPRPSAATTTAAAQEGNTSTSRGSGTGSGDATQVCRLCQETCLSDYCFGNKEKVRIAVVEPSTEPAIQVGGASTAAQAMRRLPSGSVAVSASLQAALKVAVGDTIVARAEIESRLRHVIQQLEHPELTNPTVLFTLRVGLVLDDALYPGVEDNLFVLLPPIHFSSMVADALAPSVSGPDRERMRRVRPADCATSIVLQMPEEQRMRVYLASRFRDVRAGVQEWGTTVATSLGANQVTLSTPLLRFLKTMEYFTSFVGLIIWIVVLALSLLSVILIYTLLSIGIETKTYELGVQRMLGFTRMHLVMLVVTNTYFFTVPAWLTGLVLGQLGYWIARGTILELAAIPLNPFVSLAAVGCATLVGLAVPLIAAALPIYNLLSMALPDALDTSRSRATGVVYTIQRGQSREADLVIVSVGFLAALGGMCLYLFFPQSLLSMNLPLLFSILFGVLLGMLWGLMLLATNLQRVLETAVLWVFLFWETAPVRTMVQKSLAVHRRRNRQTTLMYSLSVGFVVFITVAFQIQVRTLEYSTLRMRGADITVYLPRGGRPTLVPTPLFALAPTRGSDGVEYAYEPTPPRASSVLAAKGEGVMLYLEDLTQLEHDLVAALGTAVVTGFAFRMHNIGSSSVWPVGGVRMRTLGFTKSFAPSVNPISPNLYDVVDSRFVIVNKYDDNVGRYGLGAALYSSEGLHKAIVATTTNRVFALQNSSNPFVFLTTVSAFSRGVNNSTAALQPPTQRTIASAGAAMAVMDSSAVFLMTKFPNNMGEVLVSVPAAVRQSGVPYLSCNVLGVNALFLRVRSPEDYGAVKGFLRRWLSARKLSHSVADLTSSLADVRQVSSIFNIFFFITQLTIMLICLFSLVSSMSANVLESSKEIGVLLCLGMSRTHVYRVYVWEAFVLVVASGSLGVLVGTATAATMLMQSALFNQIYVPFPFPYIQLALIVTMGVVSALTASVSPVRYLLKLPSITHILRRVV</sequence>
<feature type="transmembrane region" description="Helical" evidence="7">
    <location>
        <begin position="749"/>
        <end position="769"/>
    </location>
</feature>
<comment type="subcellular location">
    <subcellularLocation>
        <location evidence="1">Cell membrane</location>
        <topology evidence="1">Multi-pass membrane protein</topology>
    </subcellularLocation>
</comment>
<evidence type="ECO:0000313" key="9">
    <source>
        <dbReference type="EMBL" id="KAK7200769.1"/>
    </source>
</evidence>
<feature type="compositionally biased region" description="Low complexity" evidence="6">
    <location>
        <begin position="244"/>
        <end position="269"/>
    </location>
</feature>
<name>A0AAW0F3L8_9TRYP</name>
<evidence type="ECO:0000256" key="1">
    <source>
        <dbReference type="ARBA" id="ARBA00004651"/>
    </source>
</evidence>
<feature type="transmembrane region" description="Helical" evidence="7">
    <location>
        <begin position="549"/>
        <end position="574"/>
    </location>
</feature>
<dbReference type="InterPro" id="IPR003838">
    <property type="entry name" value="ABC3_permease_C"/>
</dbReference>
<feature type="transmembrane region" description="Helical" evidence="7">
    <location>
        <begin position="1135"/>
        <end position="1160"/>
    </location>
</feature>
<dbReference type="Pfam" id="PF02687">
    <property type="entry name" value="FtsX"/>
    <property type="match status" value="2"/>
</dbReference>
<feature type="transmembrane region" description="Helical" evidence="7">
    <location>
        <begin position="655"/>
        <end position="675"/>
    </location>
</feature>